<keyword evidence="2" id="KW-1003">Cell membrane</keyword>
<keyword evidence="4 6" id="KW-1133">Transmembrane helix</keyword>
<dbReference type="InterPro" id="IPR011701">
    <property type="entry name" value="MFS"/>
</dbReference>
<feature type="transmembrane region" description="Helical" evidence="6">
    <location>
        <begin position="98"/>
        <end position="122"/>
    </location>
</feature>
<dbReference type="Gene3D" id="1.20.1250.20">
    <property type="entry name" value="MFS general substrate transporter like domains"/>
    <property type="match status" value="1"/>
</dbReference>
<evidence type="ECO:0000256" key="2">
    <source>
        <dbReference type="ARBA" id="ARBA00022475"/>
    </source>
</evidence>
<protein>
    <submittedName>
        <fullName evidence="7">MFS transporter</fullName>
    </submittedName>
</protein>
<name>A0ABW3M356_9PSEU</name>
<feature type="transmembrane region" description="Helical" evidence="6">
    <location>
        <begin position="41"/>
        <end position="59"/>
    </location>
</feature>
<dbReference type="PANTHER" id="PTHR23513">
    <property type="entry name" value="INTEGRAL MEMBRANE EFFLUX PROTEIN-RELATED"/>
    <property type="match status" value="1"/>
</dbReference>
<comment type="caution">
    <text evidence="7">The sequence shown here is derived from an EMBL/GenBank/DDBJ whole genome shotgun (WGS) entry which is preliminary data.</text>
</comment>
<feature type="transmembrane region" description="Helical" evidence="6">
    <location>
        <begin position="12"/>
        <end position="35"/>
    </location>
</feature>
<dbReference type="SUPFAM" id="SSF103473">
    <property type="entry name" value="MFS general substrate transporter"/>
    <property type="match status" value="1"/>
</dbReference>
<feature type="transmembrane region" description="Helical" evidence="6">
    <location>
        <begin position="71"/>
        <end position="92"/>
    </location>
</feature>
<dbReference type="Proteomes" id="UP001597045">
    <property type="component" value="Unassembled WGS sequence"/>
</dbReference>
<keyword evidence="5 6" id="KW-0472">Membrane</keyword>
<dbReference type="InterPro" id="IPR036259">
    <property type="entry name" value="MFS_trans_sf"/>
</dbReference>
<dbReference type="PANTHER" id="PTHR23513:SF6">
    <property type="entry name" value="MAJOR FACILITATOR SUPERFAMILY ASSOCIATED DOMAIN-CONTAINING PROTEIN"/>
    <property type="match status" value="1"/>
</dbReference>
<proteinExistence type="predicted"/>
<keyword evidence="3 6" id="KW-0812">Transmembrane</keyword>
<sequence>MGRDFEWLWGSYAVSAAGTWLAFDAFPLIAILVLHSSPTEVSLLAAAGLAVGALVAVPLGPWVEVRRKRPVMVGMDFVRFVVIMSVPVAHALGQLTYAQLVVVSVVVAAANIGFNAASGASIKALVLREKLLQATGRFEATMWTATALGPPLGGAAVGVL</sequence>
<evidence type="ECO:0000313" key="7">
    <source>
        <dbReference type="EMBL" id="MFD1044332.1"/>
    </source>
</evidence>
<feature type="non-terminal residue" evidence="7">
    <location>
        <position position="160"/>
    </location>
</feature>
<reference evidence="8" key="1">
    <citation type="journal article" date="2019" name="Int. J. Syst. Evol. Microbiol.">
        <title>The Global Catalogue of Microorganisms (GCM) 10K type strain sequencing project: providing services to taxonomists for standard genome sequencing and annotation.</title>
        <authorList>
            <consortium name="The Broad Institute Genomics Platform"/>
            <consortium name="The Broad Institute Genome Sequencing Center for Infectious Disease"/>
            <person name="Wu L."/>
            <person name="Ma J."/>
        </authorList>
    </citation>
    <scope>NUCLEOTIDE SEQUENCE [LARGE SCALE GENOMIC DNA]</scope>
    <source>
        <strain evidence="8">JCM 31486</strain>
    </source>
</reference>
<organism evidence="7 8">
    <name type="scientific">Kibdelosporangium lantanae</name>
    <dbReference type="NCBI Taxonomy" id="1497396"/>
    <lineage>
        <taxon>Bacteria</taxon>
        <taxon>Bacillati</taxon>
        <taxon>Actinomycetota</taxon>
        <taxon>Actinomycetes</taxon>
        <taxon>Pseudonocardiales</taxon>
        <taxon>Pseudonocardiaceae</taxon>
        <taxon>Kibdelosporangium</taxon>
    </lineage>
</organism>
<evidence type="ECO:0000313" key="8">
    <source>
        <dbReference type="Proteomes" id="UP001597045"/>
    </source>
</evidence>
<evidence type="ECO:0000256" key="3">
    <source>
        <dbReference type="ARBA" id="ARBA00022692"/>
    </source>
</evidence>
<comment type="subcellular location">
    <subcellularLocation>
        <location evidence="1">Cell membrane</location>
        <topology evidence="1">Multi-pass membrane protein</topology>
    </subcellularLocation>
</comment>
<accession>A0ABW3M356</accession>
<evidence type="ECO:0000256" key="6">
    <source>
        <dbReference type="SAM" id="Phobius"/>
    </source>
</evidence>
<dbReference type="EMBL" id="JBHTIS010000035">
    <property type="protein sequence ID" value="MFD1044332.1"/>
    <property type="molecule type" value="Genomic_DNA"/>
</dbReference>
<dbReference type="Pfam" id="PF07690">
    <property type="entry name" value="MFS_1"/>
    <property type="match status" value="1"/>
</dbReference>
<evidence type="ECO:0000256" key="5">
    <source>
        <dbReference type="ARBA" id="ARBA00023136"/>
    </source>
</evidence>
<gene>
    <name evidence="7" type="ORF">ACFQ1S_01345</name>
</gene>
<keyword evidence="8" id="KW-1185">Reference proteome</keyword>
<evidence type="ECO:0000256" key="4">
    <source>
        <dbReference type="ARBA" id="ARBA00022989"/>
    </source>
</evidence>
<evidence type="ECO:0000256" key="1">
    <source>
        <dbReference type="ARBA" id="ARBA00004651"/>
    </source>
</evidence>